<comment type="caution">
    <text evidence="3">The sequence shown here is derived from an EMBL/GenBank/DDBJ whole genome shotgun (WGS) entry which is preliminary data.</text>
</comment>
<dbReference type="Proteomes" id="UP000886191">
    <property type="component" value="Unassembled WGS sequence"/>
</dbReference>
<protein>
    <submittedName>
        <fullName evidence="3">Uncharacterized protein</fullName>
    </submittedName>
</protein>
<keyword evidence="1" id="KW-0175">Coiled coil</keyword>
<proteinExistence type="predicted"/>
<organism evidence="3">
    <name type="scientific">Pricia antarctica</name>
    <dbReference type="NCBI Taxonomy" id="641691"/>
    <lineage>
        <taxon>Bacteria</taxon>
        <taxon>Pseudomonadati</taxon>
        <taxon>Bacteroidota</taxon>
        <taxon>Flavobacteriia</taxon>
        <taxon>Flavobacteriales</taxon>
        <taxon>Flavobacteriaceae</taxon>
        <taxon>Pricia</taxon>
    </lineage>
</organism>
<feature type="transmembrane region" description="Helical" evidence="2">
    <location>
        <begin position="101"/>
        <end position="121"/>
    </location>
</feature>
<reference evidence="3" key="1">
    <citation type="journal article" date="2020" name="mSystems">
        <title>Genome- and Community-Level Interaction Insights into Carbon Utilization and Element Cycling Functions of Hydrothermarchaeota in Hydrothermal Sediment.</title>
        <authorList>
            <person name="Zhou Z."/>
            <person name="Liu Y."/>
            <person name="Xu W."/>
            <person name="Pan J."/>
            <person name="Luo Z.H."/>
            <person name="Li M."/>
        </authorList>
    </citation>
    <scope>NUCLEOTIDE SEQUENCE [LARGE SCALE GENOMIC DNA]</scope>
    <source>
        <strain evidence="3">HyVt-345</strain>
    </source>
</reference>
<sequence>MKSDYEKRIASLKNNLENLKDDNSLLKDVIENEIEILSFANVFGYHWPKAKRKIFLKFFDKVKDEVSLRSFKLLFANSTIIDDGVAVEPSKRMKIDLFCEYFLSSLIILAFFMLFFLSFYLPDKGFGAKFVYMVVVVFMFFLGFVPFVLTIGKQRNLKRMKVKYNGLKLK</sequence>
<keyword evidence="2" id="KW-0812">Transmembrane</keyword>
<evidence type="ECO:0000256" key="1">
    <source>
        <dbReference type="SAM" id="Coils"/>
    </source>
</evidence>
<keyword evidence="2" id="KW-0472">Membrane</keyword>
<name>A0A831QN91_9FLAO</name>
<dbReference type="EMBL" id="DRGL01000014">
    <property type="protein sequence ID" value="HEA19762.1"/>
    <property type="molecule type" value="Genomic_DNA"/>
</dbReference>
<dbReference type="AlphaFoldDB" id="A0A831QN91"/>
<evidence type="ECO:0000313" key="3">
    <source>
        <dbReference type="EMBL" id="HEA19762.1"/>
    </source>
</evidence>
<accession>A0A831QN91</accession>
<feature type="transmembrane region" description="Helical" evidence="2">
    <location>
        <begin position="127"/>
        <end position="151"/>
    </location>
</feature>
<evidence type="ECO:0000256" key="2">
    <source>
        <dbReference type="SAM" id="Phobius"/>
    </source>
</evidence>
<feature type="coiled-coil region" evidence="1">
    <location>
        <begin position="2"/>
        <end position="29"/>
    </location>
</feature>
<keyword evidence="2" id="KW-1133">Transmembrane helix</keyword>
<gene>
    <name evidence="3" type="ORF">ENH87_02450</name>
</gene>